<dbReference type="Proteomes" id="UP001371456">
    <property type="component" value="Unassembled WGS sequence"/>
</dbReference>
<gene>
    <name evidence="2" type="ORF">RDI58_024299</name>
</gene>
<dbReference type="EMBL" id="JBANQN010000010">
    <property type="protein sequence ID" value="KAK6777581.1"/>
    <property type="molecule type" value="Genomic_DNA"/>
</dbReference>
<dbReference type="AlphaFoldDB" id="A0AAN8Y3G7"/>
<sequence length="86" mass="10386">MGHRHYLSQNHKWRSEKGSFDGTIEKRPPPKVHETYGSLKFYREFAQSHKNARHLSNVEWSRQFIESFKDRVTQLHKQDDSQIMED</sequence>
<evidence type="ECO:0000313" key="3">
    <source>
        <dbReference type="Proteomes" id="UP001371456"/>
    </source>
</evidence>
<evidence type="ECO:0000313" key="2">
    <source>
        <dbReference type="EMBL" id="KAK6777581.1"/>
    </source>
</evidence>
<feature type="region of interest" description="Disordered" evidence="1">
    <location>
        <begin position="1"/>
        <end position="32"/>
    </location>
</feature>
<name>A0AAN8Y3G7_SOLBU</name>
<reference evidence="2 3" key="1">
    <citation type="submission" date="2024-02" db="EMBL/GenBank/DDBJ databases">
        <title>de novo genome assembly of Solanum bulbocastanum strain 11H21.</title>
        <authorList>
            <person name="Hosaka A.J."/>
        </authorList>
    </citation>
    <scope>NUCLEOTIDE SEQUENCE [LARGE SCALE GENOMIC DNA]</scope>
    <source>
        <tissue evidence="2">Young leaves</tissue>
    </source>
</reference>
<accession>A0AAN8Y3G7</accession>
<organism evidence="2 3">
    <name type="scientific">Solanum bulbocastanum</name>
    <name type="common">Wild potato</name>
    <dbReference type="NCBI Taxonomy" id="147425"/>
    <lineage>
        <taxon>Eukaryota</taxon>
        <taxon>Viridiplantae</taxon>
        <taxon>Streptophyta</taxon>
        <taxon>Embryophyta</taxon>
        <taxon>Tracheophyta</taxon>
        <taxon>Spermatophyta</taxon>
        <taxon>Magnoliopsida</taxon>
        <taxon>eudicotyledons</taxon>
        <taxon>Gunneridae</taxon>
        <taxon>Pentapetalae</taxon>
        <taxon>asterids</taxon>
        <taxon>lamiids</taxon>
        <taxon>Solanales</taxon>
        <taxon>Solanaceae</taxon>
        <taxon>Solanoideae</taxon>
        <taxon>Solaneae</taxon>
        <taxon>Solanum</taxon>
    </lineage>
</organism>
<protein>
    <submittedName>
        <fullName evidence="2">Uncharacterized protein</fullName>
    </submittedName>
</protein>
<proteinExistence type="predicted"/>
<comment type="caution">
    <text evidence="2">The sequence shown here is derived from an EMBL/GenBank/DDBJ whole genome shotgun (WGS) entry which is preliminary data.</text>
</comment>
<evidence type="ECO:0000256" key="1">
    <source>
        <dbReference type="SAM" id="MobiDB-lite"/>
    </source>
</evidence>
<feature type="compositionally biased region" description="Basic residues" evidence="1">
    <location>
        <begin position="1"/>
        <end position="12"/>
    </location>
</feature>
<feature type="compositionally biased region" description="Basic and acidic residues" evidence="1">
    <location>
        <begin position="13"/>
        <end position="32"/>
    </location>
</feature>
<keyword evidence="3" id="KW-1185">Reference proteome</keyword>